<reference evidence="2" key="2">
    <citation type="submission" date="2021-04" db="EMBL/GenBank/DDBJ databases">
        <authorList>
            <person name="Gilroy R."/>
        </authorList>
    </citation>
    <scope>NUCLEOTIDE SEQUENCE</scope>
    <source>
        <strain evidence="2">CHK173-259</strain>
    </source>
</reference>
<feature type="region of interest" description="Disordered" evidence="1">
    <location>
        <begin position="128"/>
        <end position="147"/>
    </location>
</feature>
<comment type="caution">
    <text evidence="2">The sequence shown here is derived from an EMBL/GenBank/DDBJ whole genome shotgun (WGS) entry which is preliminary data.</text>
</comment>
<name>A0A9D1QSI4_9LACO</name>
<gene>
    <name evidence="2" type="ORF">H9875_06475</name>
</gene>
<accession>A0A9D1QSI4</accession>
<dbReference type="EMBL" id="DXGJ01000049">
    <property type="protein sequence ID" value="HIW72258.1"/>
    <property type="molecule type" value="Genomic_DNA"/>
</dbReference>
<reference evidence="2" key="1">
    <citation type="journal article" date="2021" name="PeerJ">
        <title>Extensive microbial diversity within the chicken gut microbiome revealed by metagenomics and culture.</title>
        <authorList>
            <person name="Gilroy R."/>
            <person name="Ravi A."/>
            <person name="Getino M."/>
            <person name="Pursley I."/>
            <person name="Horton D.L."/>
            <person name="Alikhan N.F."/>
            <person name="Baker D."/>
            <person name="Gharbi K."/>
            <person name="Hall N."/>
            <person name="Watson M."/>
            <person name="Adriaenssens E.M."/>
            <person name="Foster-Nyarko E."/>
            <person name="Jarju S."/>
            <person name="Secka A."/>
            <person name="Antonio M."/>
            <person name="Oren A."/>
            <person name="Chaudhuri R.R."/>
            <person name="La Ragione R."/>
            <person name="Hildebrand F."/>
            <person name="Pallen M.J."/>
        </authorList>
    </citation>
    <scope>NUCLEOTIDE SEQUENCE</scope>
    <source>
        <strain evidence="2">CHK173-259</strain>
    </source>
</reference>
<evidence type="ECO:0000313" key="2">
    <source>
        <dbReference type="EMBL" id="HIW72258.1"/>
    </source>
</evidence>
<sequence length="314" mass="33827">MRKIVWGVTTLALGVGLGMGGNVTASAASGTYSVRRSNSVRLVWRKTMRQHAYTTTTGVRYSKHLGMRYSNAALGANTVWVTDGHEKLYNKVKGTAAIYYHVTTSDGTANGWIWRGYLTAQTTTAVGKTSTPATTTNPTTPSTTKSTGADTAAITASILKDLSGGAEADTQTTALANRVLDQMVSGQYQFSRNMSVQPGWEAGTTWGGSGNKTDDAQFFKLLAANKLVYGFGLDKTISSARIGTKQDVLSSLSNQSWDEDNEFDGEGTYGVTRENFYLAAKIGIATKRLADGRYAMFSIIRLPAYYGNIALYDE</sequence>
<feature type="compositionally biased region" description="Low complexity" evidence="1">
    <location>
        <begin position="129"/>
        <end position="147"/>
    </location>
</feature>
<organism evidence="2 3">
    <name type="scientific">Candidatus Levilactobacillus faecigallinarum</name>
    <dbReference type="NCBI Taxonomy" id="2838638"/>
    <lineage>
        <taxon>Bacteria</taxon>
        <taxon>Bacillati</taxon>
        <taxon>Bacillota</taxon>
        <taxon>Bacilli</taxon>
        <taxon>Lactobacillales</taxon>
        <taxon>Lactobacillaceae</taxon>
        <taxon>Levilactobacillus</taxon>
    </lineage>
</organism>
<dbReference type="AlphaFoldDB" id="A0A9D1QSI4"/>
<proteinExistence type="predicted"/>
<evidence type="ECO:0000313" key="3">
    <source>
        <dbReference type="Proteomes" id="UP000886822"/>
    </source>
</evidence>
<protein>
    <submittedName>
        <fullName evidence="2">Uncharacterized protein</fullName>
    </submittedName>
</protein>
<dbReference type="Proteomes" id="UP000886822">
    <property type="component" value="Unassembled WGS sequence"/>
</dbReference>
<evidence type="ECO:0000256" key="1">
    <source>
        <dbReference type="SAM" id="MobiDB-lite"/>
    </source>
</evidence>